<evidence type="ECO:0000256" key="1">
    <source>
        <dbReference type="SAM" id="SignalP"/>
    </source>
</evidence>
<feature type="chain" id="PRO_5045661138" evidence="1">
    <location>
        <begin position="29"/>
        <end position="174"/>
    </location>
</feature>
<keyword evidence="3" id="KW-1185">Reference proteome</keyword>
<dbReference type="Proteomes" id="UP000831859">
    <property type="component" value="Chromosome"/>
</dbReference>
<protein>
    <submittedName>
        <fullName evidence="2">Uncharacterized protein</fullName>
    </submittedName>
</protein>
<sequence>MNKKLLFLFSAFFVSFAMIFVNTNQANASDKPALKINKVSKTYITGHSSKLSVINSSVGKTTKTDNHGYFTIKPYKNFRYGKLQKFTLVQGKQHQNIYFRLYDTNNVNIKNNKQANNYLRHTVFTKPNKNIVWGAGKQDDAFIVMTTNNKLKMEGYTGVDYPYTLYPNGIIMNN</sequence>
<gene>
    <name evidence="2" type="ORF">MOO46_05545</name>
</gene>
<proteinExistence type="predicted"/>
<dbReference type="RefSeq" id="WP_249510696.1">
    <property type="nucleotide sequence ID" value="NZ_CP093362.1"/>
</dbReference>
<keyword evidence="1" id="KW-0732">Signal</keyword>
<name>A0ABY4PGI4_9LACO</name>
<accession>A0ABY4PGI4</accession>
<evidence type="ECO:0000313" key="3">
    <source>
        <dbReference type="Proteomes" id="UP000831859"/>
    </source>
</evidence>
<dbReference type="EMBL" id="CP093362">
    <property type="protein sequence ID" value="UQS84712.1"/>
    <property type="molecule type" value="Genomic_DNA"/>
</dbReference>
<feature type="signal peptide" evidence="1">
    <location>
        <begin position="1"/>
        <end position="28"/>
    </location>
</feature>
<reference evidence="2 3" key="1">
    <citation type="journal article" date="2022" name="Int. J. Syst. Evol. Microbiol.">
        <title>Apilactobacillus apisilvae sp. nov., Nicolia spurrieriana gen. nov. sp. nov., Bombilactobacillus folatiphilus sp. nov. and Bombilactobacillus thymidiniphilus sp. nov., four new lactic acid bacterial isolates from stingless bees Tetragonula carbonaria and Austroplebeia australis.</title>
        <authorList>
            <person name="Oliphant S.A."/>
            <person name="Watson-Haigh N.S."/>
            <person name="Sumby K.M."/>
            <person name="Gardner J."/>
            <person name="Groom S."/>
            <person name="Jiranek V."/>
        </authorList>
    </citation>
    <scope>NUCLEOTIDE SEQUENCE [LARGE SCALE GENOMIC DNA]</scope>
    <source>
        <strain evidence="2 3">SG5_A10</strain>
    </source>
</reference>
<organism evidence="2 3">
    <name type="scientific">Apilactobacillus apisilvae</name>
    <dbReference type="NCBI Taxonomy" id="2923364"/>
    <lineage>
        <taxon>Bacteria</taxon>
        <taxon>Bacillati</taxon>
        <taxon>Bacillota</taxon>
        <taxon>Bacilli</taxon>
        <taxon>Lactobacillales</taxon>
        <taxon>Lactobacillaceae</taxon>
        <taxon>Apilactobacillus</taxon>
    </lineage>
</organism>
<evidence type="ECO:0000313" key="2">
    <source>
        <dbReference type="EMBL" id="UQS84712.1"/>
    </source>
</evidence>